<feature type="domain" description="EfeO-type cupredoxin-like" evidence="5">
    <location>
        <begin position="44"/>
        <end position="156"/>
    </location>
</feature>
<dbReference type="Pfam" id="PF13473">
    <property type="entry name" value="Cupredoxin_1"/>
    <property type="match status" value="1"/>
</dbReference>
<dbReference type="InterPro" id="IPR008972">
    <property type="entry name" value="Cupredoxin"/>
</dbReference>
<dbReference type="AlphaFoldDB" id="A0A840S7U3"/>
<dbReference type="OrthoDB" id="9816061at2"/>
<gene>
    <name evidence="6" type="ORF">HNQ51_002168</name>
</gene>
<dbReference type="InterPro" id="IPR033138">
    <property type="entry name" value="Cu_oxidase_CS"/>
</dbReference>
<reference evidence="6 7" key="1">
    <citation type="submission" date="2020-08" db="EMBL/GenBank/DDBJ databases">
        <title>Genomic Encyclopedia of Type Strains, Phase IV (KMG-IV): sequencing the most valuable type-strain genomes for metagenomic binning, comparative biology and taxonomic classification.</title>
        <authorList>
            <person name="Goeker M."/>
        </authorList>
    </citation>
    <scope>NUCLEOTIDE SEQUENCE [LARGE SCALE GENOMIC DNA]</scope>
    <source>
        <strain evidence="6 7">DSM 23958</strain>
    </source>
</reference>
<proteinExistence type="predicted"/>
<comment type="caution">
    <text evidence="6">The sequence shown here is derived from an EMBL/GenBank/DDBJ whole genome shotgun (WGS) entry which is preliminary data.</text>
</comment>
<dbReference type="PROSITE" id="PS00079">
    <property type="entry name" value="MULTICOPPER_OXIDASE1"/>
    <property type="match status" value="1"/>
</dbReference>
<organism evidence="6 7">
    <name type="scientific">Inhella inkyongensis</name>
    <dbReference type="NCBI Taxonomy" id="392593"/>
    <lineage>
        <taxon>Bacteria</taxon>
        <taxon>Pseudomonadati</taxon>
        <taxon>Pseudomonadota</taxon>
        <taxon>Betaproteobacteria</taxon>
        <taxon>Burkholderiales</taxon>
        <taxon>Sphaerotilaceae</taxon>
        <taxon>Inhella</taxon>
    </lineage>
</organism>
<evidence type="ECO:0000313" key="7">
    <source>
        <dbReference type="Proteomes" id="UP000554837"/>
    </source>
</evidence>
<evidence type="ECO:0000256" key="1">
    <source>
        <dbReference type="ARBA" id="ARBA00004418"/>
    </source>
</evidence>
<name>A0A840S7U3_9BURK</name>
<dbReference type="GO" id="GO:0046872">
    <property type="term" value="F:metal ion binding"/>
    <property type="evidence" value="ECO:0007669"/>
    <property type="project" value="UniProtKB-KW"/>
</dbReference>
<dbReference type="InterPro" id="IPR028096">
    <property type="entry name" value="EfeO_Cupredoxin"/>
</dbReference>
<evidence type="ECO:0000256" key="3">
    <source>
        <dbReference type="ARBA" id="ARBA00023008"/>
    </source>
</evidence>
<dbReference type="Proteomes" id="UP000554837">
    <property type="component" value="Unassembled WGS sequence"/>
</dbReference>
<evidence type="ECO:0000313" key="6">
    <source>
        <dbReference type="EMBL" id="MBB5204854.1"/>
    </source>
</evidence>
<keyword evidence="4" id="KW-0732">Signal</keyword>
<evidence type="ECO:0000259" key="5">
    <source>
        <dbReference type="Pfam" id="PF13473"/>
    </source>
</evidence>
<feature type="signal peptide" evidence="4">
    <location>
        <begin position="1"/>
        <end position="21"/>
    </location>
</feature>
<feature type="chain" id="PRO_5033034845" evidence="4">
    <location>
        <begin position="22"/>
        <end position="163"/>
    </location>
</feature>
<dbReference type="EMBL" id="JACHHO010000002">
    <property type="protein sequence ID" value="MBB5204854.1"/>
    <property type="molecule type" value="Genomic_DNA"/>
</dbReference>
<dbReference type="Gene3D" id="2.60.40.420">
    <property type="entry name" value="Cupredoxins - blue copper proteins"/>
    <property type="match status" value="1"/>
</dbReference>
<accession>A0A840S7U3</accession>
<evidence type="ECO:0000256" key="2">
    <source>
        <dbReference type="ARBA" id="ARBA00022723"/>
    </source>
</evidence>
<keyword evidence="3" id="KW-0186">Copper</keyword>
<dbReference type="GO" id="GO:0042597">
    <property type="term" value="C:periplasmic space"/>
    <property type="evidence" value="ECO:0007669"/>
    <property type="project" value="UniProtKB-SubCell"/>
</dbReference>
<dbReference type="SUPFAM" id="SSF49503">
    <property type="entry name" value="Cupredoxins"/>
    <property type="match status" value="1"/>
</dbReference>
<evidence type="ECO:0000256" key="4">
    <source>
        <dbReference type="SAM" id="SignalP"/>
    </source>
</evidence>
<keyword evidence="7" id="KW-1185">Reference proteome</keyword>
<dbReference type="PANTHER" id="PTHR38439:SF3">
    <property type="entry name" value="COPPER-RESISTANT CUPROPROTEIN COPI"/>
    <property type="match status" value="1"/>
</dbReference>
<dbReference type="InterPro" id="IPR050845">
    <property type="entry name" value="Cu-binding_ET"/>
</dbReference>
<keyword evidence="2" id="KW-0479">Metal-binding</keyword>
<dbReference type="PANTHER" id="PTHR38439">
    <property type="entry name" value="AURACYANIN-B"/>
    <property type="match status" value="1"/>
</dbReference>
<protein>
    <submittedName>
        <fullName evidence="6">Putative cupredoxin-like copper-binding protein</fullName>
    </submittedName>
</protein>
<dbReference type="CDD" id="cd04211">
    <property type="entry name" value="Cupredoxin_like_2"/>
    <property type="match status" value="1"/>
</dbReference>
<comment type="subcellular location">
    <subcellularLocation>
        <location evidence="1">Periplasm</location>
    </subcellularLocation>
</comment>
<sequence length="163" mass="18036">MKKFVIQALSLALLCGTAAWAHGPSHGPAAQHSRVQKDWGIAGTRAQRTVKVEMDDTMRFKPDRLEVREGETLRLQIHNKGKVMHEFVLGTPKELQAHAAMMQKFPDMAHDEPYMAHVPPGKTGEIVWTFNRPGEFQFACLIAGHFQAGMVGTLVVTPKGAKP</sequence>
<dbReference type="RefSeq" id="WP_138855507.1">
    <property type="nucleotide sequence ID" value="NZ_CP040709.1"/>
</dbReference>